<dbReference type="PROSITE" id="PS51257">
    <property type="entry name" value="PROKAR_LIPOPROTEIN"/>
    <property type="match status" value="1"/>
</dbReference>
<evidence type="ECO:0000313" key="6">
    <source>
        <dbReference type="Proteomes" id="UP000002698"/>
    </source>
</evidence>
<gene>
    <name evidence="5" type="primary">znuA1</name>
    <name evidence="5" type="synonym">abc19s</name>
    <name evidence="5" type="ordered locus">NP_2862A</name>
</gene>
<dbReference type="Proteomes" id="UP000002698">
    <property type="component" value="Chromosome"/>
</dbReference>
<keyword evidence="6" id="KW-1185">Reference proteome</keyword>
<dbReference type="GeneID" id="3702425"/>
<dbReference type="PANTHER" id="PTHR42953">
    <property type="entry name" value="HIGH-AFFINITY ZINC UPTAKE SYSTEM PROTEIN ZNUA-RELATED"/>
    <property type="match status" value="1"/>
</dbReference>
<dbReference type="GO" id="GO:0046872">
    <property type="term" value="F:metal ion binding"/>
    <property type="evidence" value="ECO:0007669"/>
    <property type="project" value="InterPro"/>
</dbReference>
<reference evidence="5 6" key="1">
    <citation type="journal article" date="2005" name="Genome Res.">
        <title>Living with two extremes: conclusions from the genome sequence of Natronomonas pharaonis.</title>
        <authorList>
            <person name="Falb M."/>
            <person name="Pfeiffer F."/>
            <person name="Palm P."/>
            <person name="Rodewald K."/>
            <person name="Hickmann V."/>
            <person name="Tittor J."/>
            <person name="Oesterhelt D."/>
        </authorList>
    </citation>
    <scope>NUCLEOTIDE SEQUENCE [LARGE SCALE GENOMIC DNA]</scope>
    <source>
        <strain evidence="6">ATCC 35678 / DSM 2160 / CIP 103997 / JCM 8858 / NBRC 14720 / NCIMB 2260 / Gabara</strain>
    </source>
</reference>
<dbReference type="RefSeq" id="WP_011323147.1">
    <property type="nucleotide sequence ID" value="NC_007426.1"/>
</dbReference>
<dbReference type="AlphaFoldDB" id="A0A1U7EWQ4"/>
<dbReference type="InterPro" id="IPR006127">
    <property type="entry name" value="ZnuA-like"/>
</dbReference>
<evidence type="ECO:0000256" key="3">
    <source>
        <dbReference type="ARBA" id="ARBA00022729"/>
    </source>
</evidence>
<dbReference type="SUPFAM" id="SSF53807">
    <property type="entry name" value="Helical backbone' metal receptor"/>
    <property type="match status" value="1"/>
</dbReference>
<organism evidence="5 6">
    <name type="scientific">Natronomonas pharaonis (strain ATCC 35678 / DSM 2160 / CIP 103997 / JCM 8858 / NBRC 14720 / NCIMB 2260 / Gabara)</name>
    <name type="common">Halobacterium pharaonis</name>
    <dbReference type="NCBI Taxonomy" id="348780"/>
    <lineage>
        <taxon>Archaea</taxon>
        <taxon>Methanobacteriati</taxon>
        <taxon>Methanobacteriota</taxon>
        <taxon>Stenosarchaea group</taxon>
        <taxon>Halobacteria</taxon>
        <taxon>Halobacteriales</taxon>
        <taxon>Natronomonadaceae</taxon>
        <taxon>Natronomonas</taxon>
    </lineage>
</organism>
<dbReference type="InterPro" id="IPR006311">
    <property type="entry name" value="TAT_signal"/>
</dbReference>
<feature type="coiled-coil region" evidence="4">
    <location>
        <begin position="310"/>
        <end position="341"/>
    </location>
</feature>
<dbReference type="STRING" id="348780.NP_2862A"/>
<dbReference type="HOGENOM" id="CLU_016838_1_0_2"/>
<dbReference type="EnsemblBacteria" id="CAI49522">
    <property type="protein sequence ID" value="CAI49522"/>
    <property type="gene ID" value="NP_2862A"/>
</dbReference>
<dbReference type="OrthoDB" id="50488at2157"/>
<evidence type="ECO:0000256" key="4">
    <source>
        <dbReference type="SAM" id="Coils"/>
    </source>
</evidence>
<keyword evidence="3" id="KW-0732">Signal</keyword>
<keyword evidence="2" id="KW-0813">Transport</keyword>
<accession>A0A1U7EWQ4</accession>
<protein>
    <submittedName>
        <fullName evidence="5">ABC-type transport system periplasmic substrate-binding protein (Probable substrate zinc)</fullName>
    </submittedName>
</protein>
<dbReference type="PANTHER" id="PTHR42953:SF3">
    <property type="entry name" value="HIGH-AFFINITY ZINC UPTAKE SYSTEM PROTEIN ZNUA"/>
    <property type="match status" value="1"/>
</dbReference>
<evidence type="ECO:0000313" key="5">
    <source>
        <dbReference type="EMBL" id="CAI49522.1"/>
    </source>
</evidence>
<dbReference type="PROSITE" id="PS51318">
    <property type="entry name" value="TAT"/>
    <property type="match status" value="1"/>
</dbReference>
<evidence type="ECO:0000256" key="2">
    <source>
        <dbReference type="ARBA" id="ARBA00022448"/>
    </source>
</evidence>
<dbReference type="eggNOG" id="arCOG01005">
    <property type="taxonomic scope" value="Archaea"/>
</dbReference>
<proteinExistence type="inferred from homology"/>
<evidence type="ECO:0000256" key="1">
    <source>
        <dbReference type="ARBA" id="ARBA00011028"/>
    </source>
</evidence>
<dbReference type="KEGG" id="nph:NP_2862A"/>
<name>A0A1U7EWQ4_NATPD</name>
<dbReference type="InterPro" id="IPR050492">
    <property type="entry name" value="Bact_metal-bind_prot9"/>
</dbReference>
<dbReference type="EMBL" id="CR936257">
    <property type="protein sequence ID" value="CAI49522.1"/>
    <property type="molecule type" value="Genomic_DNA"/>
</dbReference>
<dbReference type="GO" id="GO:0030001">
    <property type="term" value="P:metal ion transport"/>
    <property type="evidence" value="ECO:0007669"/>
    <property type="project" value="InterPro"/>
</dbReference>
<dbReference type="Gene3D" id="3.40.50.1980">
    <property type="entry name" value="Nitrogenase molybdenum iron protein domain"/>
    <property type="match status" value="2"/>
</dbReference>
<keyword evidence="4" id="KW-0175">Coiled coil</keyword>
<comment type="similarity">
    <text evidence="1">Belongs to the bacterial solute-binding protein 9 family.</text>
</comment>
<sequence>MNLSRRGLLTAGAGAATAAVAGCVDAAAPGQESDGGYAAFFTLWDWAEEISGDTLDFENPVSAGQMGHGWSPDGDITREIASSEMFLYLDTPEFSWAQDVATELERDHDEVAVVDALEGLEPYLIPFDTEPMPEPDHGRDYPPESLWFEEVDIYDLRSNQQLGYWHGPGFNHWHGGLPDIAVGDSVPIGVVLKDEAENIVPLGDGESYRVDARLADGEPEGVVDIESRGDRVVFHGESTGSAGIVFQILHEGEVIYETDPEPTSIRVQETLDAGGADEFHDPHAWTDPVLSQRMVDNVADALAEINPESEDTYRDNAEQYKQRLQSVHEELETLVETAERDIAVFAGHDSFQYVEQRYDFELHTPVGISPDAGESFDDMTRLNNVIEEHGIDTVLYDPFESASPGEDLPQMVENIFEETSVDSAEPLSPLEGTTETWQENDWGWVEQMENVNIPSLRKALGAD</sequence>
<dbReference type="Pfam" id="PF01297">
    <property type="entry name" value="ZnuA"/>
    <property type="match status" value="1"/>
</dbReference>